<dbReference type="Proteomes" id="UP000295050">
    <property type="component" value="Unassembled WGS sequence"/>
</dbReference>
<proteinExistence type="predicted"/>
<feature type="signal peptide" evidence="1">
    <location>
        <begin position="1"/>
        <end position="19"/>
    </location>
</feature>
<organism evidence="2 3">
    <name type="scientific">Rhodovulum bhavnagarense</name>
    <dbReference type="NCBI Taxonomy" id="992286"/>
    <lineage>
        <taxon>Bacteria</taxon>
        <taxon>Pseudomonadati</taxon>
        <taxon>Pseudomonadota</taxon>
        <taxon>Alphaproteobacteria</taxon>
        <taxon>Rhodobacterales</taxon>
        <taxon>Paracoccaceae</taxon>
        <taxon>Rhodovulum</taxon>
    </lineage>
</organism>
<evidence type="ECO:0008006" key="4">
    <source>
        <dbReference type="Google" id="ProtNLM"/>
    </source>
</evidence>
<dbReference type="EMBL" id="SLXU01000005">
    <property type="protein sequence ID" value="TCP61304.1"/>
    <property type="molecule type" value="Genomic_DNA"/>
</dbReference>
<name>A0A4R2RF99_9RHOB</name>
<protein>
    <recommendedName>
        <fullName evidence="4">Lipoprotein</fullName>
    </recommendedName>
</protein>
<dbReference type="PROSITE" id="PS51257">
    <property type="entry name" value="PROKAR_LIPOPROTEIN"/>
    <property type="match status" value="1"/>
</dbReference>
<evidence type="ECO:0000256" key="1">
    <source>
        <dbReference type="SAM" id="SignalP"/>
    </source>
</evidence>
<dbReference type="OrthoDB" id="7773807at2"/>
<accession>A0A4R2RF99</accession>
<evidence type="ECO:0000313" key="2">
    <source>
        <dbReference type="EMBL" id="TCP61304.1"/>
    </source>
</evidence>
<keyword evidence="3" id="KW-1185">Reference proteome</keyword>
<sequence>MRAPLIAILTASLALTACSGVRDSRLNPFNWFGQAQETRATTVTASPQSSDPRPLVAQVSAVAVDRIPGGAILRATGLPTRQGHWDAGLVAIPNDEPGLSIYEFRAAAPLTATAAGTPQSREITVGLYLSDQDLGPIRTIVVRGAQNQQTVRR</sequence>
<evidence type="ECO:0000313" key="3">
    <source>
        <dbReference type="Proteomes" id="UP000295050"/>
    </source>
</evidence>
<comment type="caution">
    <text evidence="2">The sequence shown here is derived from an EMBL/GenBank/DDBJ whole genome shotgun (WGS) entry which is preliminary data.</text>
</comment>
<dbReference type="RefSeq" id="WP_132951094.1">
    <property type="nucleotide sequence ID" value="NZ_SLXU01000005.1"/>
</dbReference>
<dbReference type="AlphaFoldDB" id="A0A4R2RF99"/>
<reference evidence="2 3" key="1">
    <citation type="submission" date="2019-03" db="EMBL/GenBank/DDBJ databases">
        <title>Genomic Encyclopedia of Type Strains, Phase IV (KMG-IV): sequencing the most valuable type-strain genomes for metagenomic binning, comparative biology and taxonomic classification.</title>
        <authorList>
            <person name="Goeker M."/>
        </authorList>
    </citation>
    <scope>NUCLEOTIDE SEQUENCE [LARGE SCALE GENOMIC DNA]</scope>
    <source>
        <strain evidence="2 3">DSM 24766</strain>
    </source>
</reference>
<gene>
    <name evidence="2" type="ORF">EV663_10521</name>
</gene>
<keyword evidence="1" id="KW-0732">Signal</keyword>
<feature type="chain" id="PRO_5020597401" description="Lipoprotein" evidence="1">
    <location>
        <begin position="20"/>
        <end position="153"/>
    </location>
</feature>